<dbReference type="Proteomes" id="UP001487740">
    <property type="component" value="Unassembled WGS sequence"/>
</dbReference>
<feature type="compositionally biased region" description="Low complexity" evidence="1">
    <location>
        <begin position="107"/>
        <end position="117"/>
    </location>
</feature>
<evidence type="ECO:0000313" key="2">
    <source>
        <dbReference type="EMBL" id="KAK8402158.1"/>
    </source>
</evidence>
<feature type="region of interest" description="Disordered" evidence="1">
    <location>
        <begin position="93"/>
        <end position="117"/>
    </location>
</feature>
<accession>A0AAW0USI5</accession>
<dbReference type="EMBL" id="JARAKH010000008">
    <property type="protein sequence ID" value="KAK8402158.1"/>
    <property type="molecule type" value="Genomic_DNA"/>
</dbReference>
<organism evidence="2 3">
    <name type="scientific">Scylla paramamosain</name>
    <name type="common">Mud crab</name>
    <dbReference type="NCBI Taxonomy" id="85552"/>
    <lineage>
        <taxon>Eukaryota</taxon>
        <taxon>Metazoa</taxon>
        <taxon>Ecdysozoa</taxon>
        <taxon>Arthropoda</taxon>
        <taxon>Crustacea</taxon>
        <taxon>Multicrustacea</taxon>
        <taxon>Malacostraca</taxon>
        <taxon>Eumalacostraca</taxon>
        <taxon>Eucarida</taxon>
        <taxon>Decapoda</taxon>
        <taxon>Pleocyemata</taxon>
        <taxon>Brachyura</taxon>
        <taxon>Eubrachyura</taxon>
        <taxon>Portunoidea</taxon>
        <taxon>Portunidae</taxon>
        <taxon>Portuninae</taxon>
        <taxon>Scylla</taxon>
    </lineage>
</organism>
<name>A0AAW0USI5_SCYPA</name>
<evidence type="ECO:0000256" key="1">
    <source>
        <dbReference type="SAM" id="MobiDB-lite"/>
    </source>
</evidence>
<comment type="caution">
    <text evidence="2">The sequence shown here is derived from an EMBL/GenBank/DDBJ whole genome shotgun (WGS) entry which is preliminary data.</text>
</comment>
<sequence length="117" mass="13019">MQRRKGGAGISEAVRRRRQYAGVRRTNPLTPPPSPPPPPLPSQPPLTPPEHSRCAAPPHAAEWRGQVSGYAAQTGGRPWRLSRPRGPRLSVVHRHNNNVRLPRCATRRQQATRQGIK</sequence>
<reference evidence="2 3" key="1">
    <citation type="submission" date="2023-03" db="EMBL/GenBank/DDBJ databases">
        <title>High-quality genome of Scylla paramamosain provides insights in environmental adaptation.</title>
        <authorList>
            <person name="Zhang L."/>
        </authorList>
    </citation>
    <scope>NUCLEOTIDE SEQUENCE [LARGE SCALE GENOMIC DNA]</scope>
    <source>
        <strain evidence="2">LZ_2023a</strain>
        <tissue evidence="2">Muscle</tissue>
    </source>
</reference>
<evidence type="ECO:0000313" key="3">
    <source>
        <dbReference type="Proteomes" id="UP001487740"/>
    </source>
</evidence>
<keyword evidence="3" id="KW-1185">Reference proteome</keyword>
<dbReference type="AlphaFoldDB" id="A0AAW0USI5"/>
<feature type="region of interest" description="Disordered" evidence="1">
    <location>
        <begin position="1"/>
        <end position="60"/>
    </location>
</feature>
<feature type="compositionally biased region" description="Pro residues" evidence="1">
    <location>
        <begin position="29"/>
        <end position="48"/>
    </location>
</feature>
<protein>
    <submittedName>
        <fullName evidence="2">Uncharacterized protein</fullName>
    </submittedName>
</protein>
<proteinExistence type="predicted"/>
<gene>
    <name evidence="2" type="ORF">O3P69_001328</name>
</gene>